<dbReference type="AlphaFoldDB" id="A0A085JD49"/>
<feature type="binding site" evidence="3">
    <location>
        <position position="177"/>
    </location>
    <ligand>
        <name>Zn(2+)</name>
        <dbReference type="ChEBI" id="CHEBI:29105"/>
    </ligand>
</feature>
<reference evidence="6 7" key="1">
    <citation type="submission" date="2014-05" db="EMBL/GenBank/DDBJ databases">
        <title>ATOL: Assembling a taxonomically balanced genome-scale reconstruction of the evolutionary history of the Enterobacteriaceae.</title>
        <authorList>
            <person name="Plunkett G.III."/>
            <person name="Neeno-Eckwall E.C."/>
            <person name="Glasner J.D."/>
            <person name="Perna N.T."/>
        </authorList>
    </citation>
    <scope>NUCLEOTIDE SEQUENCE [LARGE SCALE GENOMIC DNA]</scope>
    <source>
        <strain evidence="6 7">ATCC 33301</strain>
    </source>
</reference>
<dbReference type="GO" id="GO:0008270">
    <property type="term" value="F:zinc ion binding"/>
    <property type="evidence" value="ECO:0007669"/>
    <property type="project" value="UniProtKB-UniRule"/>
</dbReference>
<dbReference type="Proteomes" id="UP000028602">
    <property type="component" value="Unassembled WGS sequence"/>
</dbReference>
<dbReference type="GO" id="GO:0036054">
    <property type="term" value="F:protein-malonyllysine demalonylase activity"/>
    <property type="evidence" value="ECO:0007669"/>
    <property type="project" value="InterPro"/>
</dbReference>
<evidence type="ECO:0000256" key="2">
    <source>
        <dbReference type="ARBA" id="ARBA00023027"/>
    </source>
</evidence>
<dbReference type="InterPro" id="IPR003000">
    <property type="entry name" value="Sirtuin"/>
</dbReference>
<comment type="cofactor">
    <cofactor evidence="3">
        <name>Zn(2+)</name>
        <dbReference type="ChEBI" id="CHEBI:29105"/>
    </cofactor>
    <text evidence="3">Binds 1 zinc ion per subunit.</text>
</comment>
<feature type="active site" description="Proton acceptor" evidence="3">
    <location>
        <position position="150"/>
    </location>
</feature>
<dbReference type="PANTHER" id="PTHR11085">
    <property type="entry name" value="NAD-DEPENDENT PROTEIN DEACYLASE SIRTUIN-5, MITOCHONDRIAL-RELATED"/>
    <property type="match status" value="1"/>
</dbReference>
<evidence type="ECO:0000256" key="1">
    <source>
        <dbReference type="ARBA" id="ARBA00022679"/>
    </source>
</evidence>
<dbReference type="GO" id="GO:0160013">
    <property type="term" value="F:NAD-dependent protein de-2-hydroxyisobutyrylase activity"/>
    <property type="evidence" value="ECO:0007669"/>
    <property type="project" value="RHEA"/>
</dbReference>
<keyword evidence="2 3" id="KW-0520">NAD</keyword>
<dbReference type="InterPro" id="IPR026591">
    <property type="entry name" value="Sirtuin_cat_small_dom_sf"/>
</dbReference>
<dbReference type="SUPFAM" id="SSF52467">
    <property type="entry name" value="DHS-like NAD/FAD-binding domain"/>
    <property type="match status" value="1"/>
</dbReference>
<dbReference type="InterPro" id="IPR029035">
    <property type="entry name" value="DHS-like_NAD/FAD-binding_dom"/>
</dbReference>
<comment type="domain">
    <text evidence="3">2 residues (Tyr-95 and Arg-98) present in a large hydrophobic pocket are probably involved in substrate specificity. They are important for desuccinylation activity, but dispensable for deacetylation activity.</text>
</comment>
<organism evidence="6 7">
    <name type="scientific">Tatumella ptyseos ATCC 33301</name>
    <dbReference type="NCBI Taxonomy" id="1005995"/>
    <lineage>
        <taxon>Bacteria</taxon>
        <taxon>Pseudomonadati</taxon>
        <taxon>Pseudomonadota</taxon>
        <taxon>Gammaproteobacteria</taxon>
        <taxon>Enterobacterales</taxon>
        <taxon>Erwiniaceae</taxon>
        <taxon>Tatumella</taxon>
    </lineage>
</organism>
<dbReference type="eggNOG" id="COG0846">
    <property type="taxonomic scope" value="Bacteria"/>
</dbReference>
<feature type="binding site" evidence="3">
    <location>
        <position position="95"/>
    </location>
    <ligand>
        <name>substrate</name>
    </ligand>
</feature>
<dbReference type="OrthoDB" id="9800582at2"/>
<comment type="caution">
    <text evidence="3 4">Lacks conserved residue(s) required for the propagation of feature annotation.</text>
</comment>
<dbReference type="GO" id="GO:0070403">
    <property type="term" value="F:NAD+ binding"/>
    <property type="evidence" value="ECO:0007669"/>
    <property type="project" value="UniProtKB-UniRule"/>
</dbReference>
<dbReference type="Gene3D" id="3.30.1600.10">
    <property type="entry name" value="SIR2/SIRT2 'Small Domain"/>
    <property type="match status" value="1"/>
</dbReference>
<sequence>MRTPRRRVRISRFRKQKRKRHLRVRQSIFESDRHEQRLAMTRQPKVVILTGAGISAESGIRTFRAEDGLWEEHKVDDVATPEGFQRDPQRVQQFYNQRRQQLASAEIAPNAAHYALAELESLLGDNLLLVTQNIDNLHERAGSQRIIHMHGELLKVRCENTDQVIPWPGDISDNDRCTCCQFPSVLRPHIVWFGEMPLEMDRIYQALREATLFIAIGTSGHVYPAAGFVHEARLQGAHTVELNLVPSQVTSEFAERHYGSASELVPEFISGLIRSLKR</sequence>
<proteinExistence type="inferred from homology"/>
<dbReference type="InterPro" id="IPR027546">
    <property type="entry name" value="Sirtuin_class_III"/>
</dbReference>
<dbReference type="PANTHER" id="PTHR11085:SF4">
    <property type="entry name" value="NAD-DEPENDENT PROTEIN DEACYLASE"/>
    <property type="match status" value="1"/>
</dbReference>
<dbReference type="EMBL" id="JMPR01000038">
    <property type="protein sequence ID" value="KFD18395.1"/>
    <property type="molecule type" value="Genomic_DNA"/>
</dbReference>
<keyword evidence="3" id="KW-0479">Metal-binding</keyword>
<dbReference type="CDD" id="cd01412">
    <property type="entry name" value="SIRT5_Af1_CobB"/>
    <property type="match status" value="1"/>
</dbReference>
<dbReference type="EC" id="2.3.1.286" evidence="3"/>
<dbReference type="Pfam" id="PF02146">
    <property type="entry name" value="SIR2"/>
    <property type="match status" value="1"/>
</dbReference>
<dbReference type="InterPro" id="IPR026590">
    <property type="entry name" value="Ssirtuin_cat_dom"/>
</dbReference>
<feature type="binding site" evidence="3">
    <location>
        <begin position="132"/>
        <end position="135"/>
    </location>
    <ligand>
        <name>NAD(+)</name>
        <dbReference type="ChEBI" id="CHEBI:57540"/>
    </ligand>
</feature>
<evidence type="ECO:0000259" key="5">
    <source>
        <dbReference type="PROSITE" id="PS50305"/>
    </source>
</evidence>
<keyword evidence="3" id="KW-0862">Zinc</keyword>
<evidence type="ECO:0000313" key="7">
    <source>
        <dbReference type="Proteomes" id="UP000028602"/>
    </source>
</evidence>
<comment type="catalytic activity">
    <reaction evidence="3">
        <text>N(6)-succinyl-L-lysyl-[protein] + NAD(+) + H2O = 2''-O-succinyl-ADP-D-ribose + nicotinamide + L-lysyl-[protein]</text>
        <dbReference type="Rhea" id="RHEA:47668"/>
        <dbReference type="Rhea" id="RHEA-COMP:9752"/>
        <dbReference type="Rhea" id="RHEA-COMP:11877"/>
        <dbReference type="ChEBI" id="CHEBI:15377"/>
        <dbReference type="ChEBI" id="CHEBI:17154"/>
        <dbReference type="ChEBI" id="CHEBI:29969"/>
        <dbReference type="ChEBI" id="CHEBI:57540"/>
        <dbReference type="ChEBI" id="CHEBI:87830"/>
        <dbReference type="ChEBI" id="CHEBI:87832"/>
    </reaction>
</comment>
<comment type="function">
    <text evidence="3">NAD-dependent lysine deacetylase that specifically removes acetyl groups on target proteins. Also acts as a protein-lysine deacylase by mediating protein desuccinylation and de-2-hydroxyisobutyrylation. Modulates the activities of several proteins which are inactive in their acylated form.</text>
</comment>
<dbReference type="GO" id="GO:0036055">
    <property type="term" value="F:protein-succinyllysine desuccinylase activity"/>
    <property type="evidence" value="ECO:0007669"/>
    <property type="project" value="UniProtKB-UniRule"/>
</dbReference>
<accession>A0A085JD49</accession>
<keyword evidence="1" id="KW-0808">Transferase</keyword>
<dbReference type="Gene3D" id="3.40.50.1220">
    <property type="entry name" value="TPP-binding domain"/>
    <property type="match status" value="1"/>
</dbReference>
<comment type="caution">
    <text evidence="6">The sequence shown here is derived from an EMBL/GenBank/DDBJ whole genome shotgun (WGS) entry which is preliminary data.</text>
</comment>
<keyword evidence="3" id="KW-0963">Cytoplasm</keyword>
<comment type="subcellular location">
    <subcellularLocation>
        <location evidence="3">Cytoplasm</location>
    </subcellularLocation>
</comment>
<protein>
    <recommendedName>
        <fullName evidence="3">NAD-dependent protein deacylase</fullName>
        <ecNumber evidence="3">2.3.1.286</ecNumber>
    </recommendedName>
    <alternativeName>
        <fullName evidence="3">Regulatory protein SIR2 homolog</fullName>
    </alternativeName>
</protein>
<keyword evidence="7" id="KW-1185">Reference proteome</keyword>
<evidence type="ECO:0000256" key="4">
    <source>
        <dbReference type="PROSITE-ProRule" id="PRU00236"/>
    </source>
</evidence>
<comment type="similarity">
    <text evidence="3">Belongs to the sirtuin family. Class III subfamily.</text>
</comment>
<evidence type="ECO:0000313" key="6">
    <source>
        <dbReference type="EMBL" id="KFD18395.1"/>
    </source>
</evidence>
<feature type="domain" description="Deacetylase sirtuin-type" evidence="5">
    <location>
        <begin position="25"/>
        <end position="278"/>
    </location>
</feature>
<comment type="catalytic activity">
    <reaction evidence="3">
        <text>N(6)-(2-hydroxyisobutanoyl)-L-lysyl-[protein] + NAD(+) + H2O = 2''-O-(2-hydroxyisobutanoyl)-ADP-D-ribose + nicotinamide + L-lysyl-[protein]</text>
        <dbReference type="Rhea" id="RHEA:24364"/>
        <dbReference type="Rhea" id="RHEA-COMP:9752"/>
        <dbReference type="Rhea" id="RHEA-COMP:15921"/>
        <dbReference type="ChEBI" id="CHEBI:15377"/>
        <dbReference type="ChEBI" id="CHEBI:17154"/>
        <dbReference type="ChEBI" id="CHEBI:29969"/>
        <dbReference type="ChEBI" id="CHEBI:57540"/>
        <dbReference type="ChEBI" id="CHEBI:144968"/>
        <dbReference type="ChEBI" id="CHEBI:144969"/>
    </reaction>
</comment>
<comment type="catalytic activity">
    <reaction evidence="3">
        <text>N(6)-acetyl-L-lysyl-[protein] + NAD(+) + H2O = 2''-O-acetyl-ADP-D-ribose + nicotinamide + L-lysyl-[protein]</text>
        <dbReference type="Rhea" id="RHEA:43636"/>
        <dbReference type="Rhea" id="RHEA-COMP:9752"/>
        <dbReference type="Rhea" id="RHEA-COMP:10731"/>
        <dbReference type="ChEBI" id="CHEBI:15377"/>
        <dbReference type="ChEBI" id="CHEBI:17154"/>
        <dbReference type="ChEBI" id="CHEBI:29969"/>
        <dbReference type="ChEBI" id="CHEBI:57540"/>
        <dbReference type="ChEBI" id="CHEBI:61930"/>
        <dbReference type="ChEBI" id="CHEBI:83767"/>
        <dbReference type="EC" id="2.3.1.286"/>
    </reaction>
</comment>
<dbReference type="RefSeq" id="WP_029989317.1">
    <property type="nucleotide sequence ID" value="NZ_ATMJ01000001.1"/>
</dbReference>
<feature type="binding site" evidence="3">
    <location>
        <begin position="51"/>
        <end position="70"/>
    </location>
    <ligand>
        <name>NAD(+)</name>
        <dbReference type="ChEBI" id="CHEBI:57540"/>
    </ligand>
</feature>
<dbReference type="InterPro" id="IPR050134">
    <property type="entry name" value="NAD-dep_sirtuin_deacylases"/>
</dbReference>
<feature type="binding site" evidence="3">
    <location>
        <position position="261"/>
    </location>
    <ligand>
        <name>NAD(+)</name>
        <dbReference type="ChEBI" id="CHEBI:57540"/>
    </ligand>
</feature>
<gene>
    <name evidence="3 6" type="primary">cobB</name>
    <name evidence="6" type="ORF">GTPT_2585</name>
</gene>
<feature type="binding site" evidence="3">
    <location>
        <begin position="217"/>
        <end position="219"/>
    </location>
    <ligand>
        <name>NAD(+)</name>
        <dbReference type="ChEBI" id="CHEBI:57540"/>
    </ligand>
</feature>
<dbReference type="NCBIfam" id="NF001755">
    <property type="entry name" value="PRK00481.1-5"/>
    <property type="match status" value="1"/>
</dbReference>
<keyword evidence="6" id="KW-0378">Hydrolase</keyword>
<dbReference type="PROSITE" id="PS50305">
    <property type="entry name" value="SIRTUIN"/>
    <property type="match status" value="1"/>
</dbReference>
<dbReference type="HAMAP" id="MF_01121">
    <property type="entry name" value="Sirtuin_ClassIII"/>
    <property type="match status" value="1"/>
</dbReference>
<dbReference type="GO" id="GO:0017136">
    <property type="term" value="F:histone deacetylase activity, NAD-dependent"/>
    <property type="evidence" value="ECO:0007669"/>
    <property type="project" value="TreeGrafter"/>
</dbReference>
<feature type="binding site" evidence="3">
    <location>
        <position position="158"/>
    </location>
    <ligand>
        <name>Zn(2+)</name>
        <dbReference type="ChEBI" id="CHEBI:29105"/>
    </ligand>
</feature>
<evidence type="ECO:0000256" key="3">
    <source>
        <dbReference type="HAMAP-Rule" id="MF_01121"/>
    </source>
</evidence>
<name>A0A085JD49_9GAMM</name>
<feature type="binding site" evidence="3">
    <location>
        <position position="98"/>
    </location>
    <ligand>
        <name>substrate</name>
    </ligand>
</feature>
<dbReference type="GO" id="GO:0005737">
    <property type="term" value="C:cytoplasm"/>
    <property type="evidence" value="ECO:0007669"/>
    <property type="project" value="UniProtKB-SubCell"/>
</dbReference>